<accession>A0AAV4X9C5</accession>
<gene>
    <name evidence="1" type="ORF">CEXT_428361</name>
</gene>
<keyword evidence="2" id="KW-1185">Reference proteome</keyword>
<evidence type="ECO:0000313" key="2">
    <source>
        <dbReference type="Proteomes" id="UP001054945"/>
    </source>
</evidence>
<comment type="caution">
    <text evidence="1">The sequence shown here is derived from an EMBL/GenBank/DDBJ whole genome shotgun (WGS) entry which is preliminary data.</text>
</comment>
<sequence length="85" mass="9440">MKYALFLMNEKGEIRKIREILCDGPSKKMEGIISEISKAKAAANEFRRSLILQLCPEVHPLFRGLITPDDLGHGGEENGKTLSGK</sequence>
<reference evidence="1 2" key="1">
    <citation type="submission" date="2021-06" db="EMBL/GenBank/DDBJ databases">
        <title>Caerostris extrusa draft genome.</title>
        <authorList>
            <person name="Kono N."/>
            <person name="Arakawa K."/>
        </authorList>
    </citation>
    <scope>NUCLEOTIDE SEQUENCE [LARGE SCALE GENOMIC DNA]</scope>
</reference>
<name>A0AAV4X9C5_CAEEX</name>
<dbReference type="AlphaFoldDB" id="A0AAV4X9C5"/>
<organism evidence="1 2">
    <name type="scientific">Caerostris extrusa</name>
    <name type="common">Bark spider</name>
    <name type="synonym">Caerostris bankana</name>
    <dbReference type="NCBI Taxonomy" id="172846"/>
    <lineage>
        <taxon>Eukaryota</taxon>
        <taxon>Metazoa</taxon>
        <taxon>Ecdysozoa</taxon>
        <taxon>Arthropoda</taxon>
        <taxon>Chelicerata</taxon>
        <taxon>Arachnida</taxon>
        <taxon>Araneae</taxon>
        <taxon>Araneomorphae</taxon>
        <taxon>Entelegynae</taxon>
        <taxon>Araneoidea</taxon>
        <taxon>Araneidae</taxon>
        <taxon>Caerostris</taxon>
    </lineage>
</organism>
<protein>
    <submittedName>
        <fullName evidence="1">Uncharacterized protein</fullName>
    </submittedName>
</protein>
<evidence type="ECO:0000313" key="1">
    <source>
        <dbReference type="EMBL" id="GIY90494.1"/>
    </source>
</evidence>
<dbReference type="EMBL" id="BPLR01017322">
    <property type="protein sequence ID" value="GIY90494.1"/>
    <property type="molecule type" value="Genomic_DNA"/>
</dbReference>
<dbReference type="Proteomes" id="UP001054945">
    <property type="component" value="Unassembled WGS sequence"/>
</dbReference>
<proteinExistence type="predicted"/>